<evidence type="ECO:0000256" key="1">
    <source>
        <dbReference type="ARBA" id="ARBA00010552"/>
    </source>
</evidence>
<sequence>MAGDIEIIHTPHAAAPGGHYSQAVAYGGVVYVSGQLPVRANGEHSADQPFEVQASIALDNLVAILTEAGLSPSDLLKVTVYVVGIEHWPAFDQLYGRYLGEHRPARAVVPVPVLHHGYLIEIEAVARDLQPRGLSAHNLQEEPS</sequence>
<dbReference type="KEGG" id="pgg:FX982_04881"/>
<dbReference type="Pfam" id="PF01042">
    <property type="entry name" value="Ribonuc_L-PSP"/>
    <property type="match status" value="1"/>
</dbReference>
<keyword evidence="2" id="KW-0378">Hydrolase</keyword>
<dbReference type="InterPro" id="IPR006175">
    <property type="entry name" value="YjgF/YER057c/UK114"/>
</dbReference>
<dbReference type="InterPro" id="IPR035959">
    <property type="entry name" value="RutC-like_sf"/>
</dbReference>
<dbReference type="GO" id="GO:0005829">
    <property type="term" value="C:cytosol"/>
    <property type="evidence" value="ECO:0007669"/>
    <property type="project" value="TreeGrafter"/>
</dbReference>
<comment type="similarity">
    <text evidence="1">Belongs to the RutC family.</text>
</comment>
<evidence type="ECO:0000313" key="2">
    <source>
        <dbReference type="EMBL" id="QKF53887.1"/>
    </source>
</evidence>
<dbReference type="SUPFAM" id="SSF55298">
    <property type="entry name" value="YjgF-like"/>
    <property type="match status" value="1"/>
</dbReference>
<proteinExistence type="inferred from homology"/>
<organism evidence="2 3">
    <name type="scientific">Pseudomonas graminis</name>
    <dbReference type="NCBI Taxonomy" id="158627"/>
    <lineage>
        <taxon>Bacteria</taxon>
        <taxon>Pseudomonadati</taxon>
        <taxon>Pseudomonadota</taxon>
        <taxon>Gammaproteobacteria</taxon>
        <taxon>Pseudomonadales</taxon>
        <taxon>Pseudomonadaceae</taxon>
        <taxon>Pseudomonas</taxon>
    </lineage>
</organism>
<accession>A0A6M8N383</accession>
<dbReference type="GO" id="GO:0120241">
    <property type="term" value="F:2-iminobutanoate/2-iminopropanoate deaminase"/>
    <property type="evidence" value="ECO:0007669"/>
    <property type="project" value="UniProtKB-EC"/>
</dbReference>
<dbReference type="FunFam" id="3.30.1330.40:FF:000001">
    <property type="entry name" value="L-PSP family endoribonuclease"/>
    <property type="match status" value="1"/>
</dbReference>
<dbReference type="AlphaFoldDB" id="A0A6M8N383"/>
<dbReference type="PANTHER" id="PTHR11803:SF58">
    <property type="entry name" value="PROTEIN HMF1-RELATED"/>
    <property type="match status" value="1"/>
</dbReference>
<keyword evidence="3" id="KW-1185">Reference proteome</keyword>
<protein>
    <submittedName>
        <fullName evidence="2">2-iminobutanoate/2-iminopropanoate deaminase</fullName>
        <ecNumber evidence="2">3.5.99.10</ecNumber>
    </submittedName>
</protein>
<dbReference type="Gene3D" id="3.30.1330.40">
    <property type="entry name" value="RutC-like"/>
    <property type="match status" value="1"/>
</dbReference>
<dbReference type="EMBL" id="CP053746">
    <property type="protein sequence ID" value="QKF53887.1"/>
    <property type="molecule type" value="Genomic_DNA"/>
</dbReference>
<dbReference type="EC" id="3.5.99.10" evidence="2"/>
<dbReference type="Proteomes" id="UP000501989">
    <property type="component" value="Chromosome"/>
</dbReference>
<dbReference type="PANTHER" id="PTHR11803">
    <property type="entry name" value="2-IMINOBUTANOATE/2-IMINOPROPANOATE DEAMINASE RIDA"/>
    <property type="match status" value="1"/>
</dbReference>
<gene>
    <name evidence="2" type="ORF">FX982_04881</name>
</gene>
<dbReference type="RefSeq" id="WP_172612920.1">
    <property type="nucleotide sequence ID" value="NZ_CP053746.1"/>
</dbReference>
<name>A0A6M8N383_9PSED</name>
<evidence type="ECO:0000313" key="3">
    <source>
        <dbReference type="Proteomes" id="UP000501989"/>
    </source>
</evidence>
<dbReference type="CDD" id="cd00448">
    <property type="entry name" value="YjgF_YER057c_UK114_family"/>
    <property type="match status" value="1"/>
</dbReference>
<reference evidence="3" key="1">
    <citation type="submission" date="2019-12" db="EMBL/GenBank/DDBJ databases">
        <title>Endophytic bacteria associated with Panax ginseng seedlings.</title>
        <authorList>
            <person name="Park J.M."/>
            <person name="Shin R."/>
            <person name="Jo S.H."/>
        </authorList>
    </citation>
    <scope>NUCLEOTIDE SEQUENCE [LARGE SCALE GENOMIC DNA]</scope>
    <source>
        <strain evidence="3">PgKB30</strain>
    </source>
</reference>